<dbReference type="Proteomes" id="UP000003963">
    <property type="component" value="Unassembled WGS sequence"/>
</dbReference>
<accession>D9WHW4</accession>
<evidence type="ECO:0000313" key="3">
    <source>
        <dbReference type="Proteomes" id="UP000003963"/>
    </source>
</evidence>
<proteinExistence type="predicted"/>
<dbReference type="Pfam" id="PF18143">
    <property type="entry name" value="HAD_SAK_2"/>
    <property type="match status" value="1"/>
</dbReference>
<feature type="region of interest" description="Disordered" evidence="1">
    <location>
        <begin position="1"/>
        <end position="58"/>
    </location>
</feature>
<reference evidence="2 3" key="1">
    <citation type="submission" date="2009-02" db="EMBL/GenBank/DDBJ databases">
        <title>Annotation of Streptomyces hygroscopicus strain ATCC 53653.</title>
        <authorList>
            <consortium name="The Broad Institute Genome Sequencing Platform"/>
            <consortium name="Broad Institute Microbial Sequencing Center"/>
            <person name="Fischbach M."/>
            <person name="Godfrey P."/>
            <person name="Ward D."/>
            <person name="Young S."/>
            <person name="Zeng Q."/>
            <person name="Koehrsen M."/>
            <person name="Alvarado L."/>
            <person name="Berlin A.M."/>
            <person name="Bochicchio J."/>
            <person name="Borenstein D."/>
            <person name="Chapman S.B."/>
            <person name="Chen Z."/>
            <person name="Engels R."/>
            <person name="Freedman E."/>
            <person name="Gellesch M."/>
            <person name="Goldberg J."/>
            <person name="Griggs A."/>
            <person name="Gujja S."/>
            <person name="Heilman E.R."/>
            <person name="Heiman D.I."/>
            <person name="Hepburn T.A."/>
            <person name="Howarth C."/>
            <person name="Jen D."/>
            <person name="Larson L."/>
            <person name="Lewis B."/>
            <person name="Mehta T."/>
            <person name="Park D."/>
            <person name="Pearson M."/>
            <person name="Richards J."/>
            <person name="Roberts A."/>
            <person name="Saif S."/>
            <person name="Shea T.D."/>
            <person name="Shenoy N."/>
            <person name="Sisk P."/>
            <person name="Stolte C."/>
            <person name="Sykes S.N."/>
            <person name="Thomson T."/>
            <person name="Walk T."/>
            <person name="White J."/>
            <person name="Yandava C."/>
            <person name="Straight P."/>
            <person name="Clardy J."/>
            <person name="Hung D."/>
            <person name="Kolter R."/>
            <person name="Mekalanos J."/>
            <person name="Walker S."/>
            <person name="Walsh C.T."/>
            <person name="Wieland-Brown L.C."/>
            <person name="Haas B."/>
            <person name="Nusbaum C."/>
            <person name="Birren B."/>
        </authorList>
    </citation>
    <scope>NUCLEOTIDE SEQUENCE [LARGE SCALE GENOMIC DNA]</scope>
    <source>
        <strain evidence="2 3">ATCC 53653</strain>
    </source>
</reference>
<dbReference type="EMBL" id="GG657754">
    <property type="protein sequence ID" value="EFL21366.1"/>
    <property type="molecule type" value="Genomic_DNA"/>
</dbReference>
<dbReference type="STRING" id="457427.SSOG_01078"/>
<protein>
    <submittedName>
        <fullName evidence="2">Putative secreted protein</fullName>
    </submittedName>
</protein>
<feature type="compositionally biased region" description="Basic residues" evidence="1">
    <location>
        <begin position="224"/>
        <end position="238"/>
    </location>
</feature>
<evidence type="ECO:0000313" key="2">
    <source>
        <dbReference type="EMBL" id="EFL21366.1"/>
    </source>
</evidence>
<dbReference type="HOGENOM" id="CLU_1041771_0_0_11"/>
<evidence type="ECO:0000256" key="1">
    <source>
        <dbReference type="SAM" id="MobiDB-lite"/>
    </source>
</evidence>
<gene>
    <name evidence="2" type="ORF">SSOG_01078</name>
</gene>
<name>D9WHW4_9ACTN</name>
<feature type="region of interest" description="Disordered" evidence="1">
    <location>
        <begin position="224"/>
        <end position="267"/>
    </location>
</feature>
<dbReference type="AlphaFoldDB" id="D9WHW4"/>
<sequence length="267" mass="29933">MCASHGSWVPMTGNHPRGGENPAFLPTPKPLETPAARNHRPPGRRPPLTTAPFRRTVPPRSPMTARPLLFLDIDGVLNPVLPTDGFTAHDILDFTVLLSLTHANWLRELSSTYELVWATTWEHEANRHIAPLLELPQLPVVEFTGYVPRPDDPKLPVLDLFSGRKWAPILRYAAGRPFAWVDDVMPERLVSRSRLRRDQLLLPIDPAYGLCREHVDRLLERPPRTRRLHRLRPRSARKPRADGSSVLNVPGGAATVRSPAAGRPEGT</sequence>
<organism evidence="2 3">
    <name type="scientific">Streptomyces himastatinicus ATCC 53653</name>
    <dbReference type="NCBI Taxonomy" id="457427"/>
    <lineage>
        <taxon>Bacteria</taxon>
        <taxon>Bacillati</taxon>
        <taxon>Actinomycetota</taxon>
        <taxon>Actinomycetes</taxon>
        <taxon>Kitasatosporales</taxon>
        <taxon>Streptomycetaceae</taxon>
        <taxon>Streptomyces</taxon>
        <taxon>Streptomyces violaceusniger group</taxon>
    </lineage>
</organism>
<keyword evidence="3" id="KW-1185">Reference proteome</keyword>